<keyword evidence="3" id="KW-0808">Transferase</keyword>
<dbReference type="RefSeq" id="WP_089271786.1">
    <property type="nucleotide sequence ID" value="NZ_FZOC01000001.1"/>
</dbReference>
<keyword evidence="1" id="KW-0175">Coiled coil</keyword>
<evidence type="ECO:0000313" key="3">
    <source>
        <dbReference type="EMBL" id="SNR66692.1"/>
    </source>
</evidence>
<gene>
    <name evidence="3" type="ORF">SAMN04488503_0732</name>
</gene>
<dbReference type="Pfam" id="PF00535">
    <property type="entry name" value="Glycos_transf_2"/>
    <property type="match status" value="1"/>
</dbReference>
<dbReference type="CDD" id="cd00761">
    <property type="entry name" value="Glyco_tranf_GTA_type"/>
    <property type="match status" value="1"/>
</dbReference>
<accession>A0A238Y6W1</accession>
<dbReference type="Proteomes" id="UP000198324">
    <property type="component" value="Unassembled WGS sequence"/>
</dbReference>
<reference evidence="3 4" key="1">
    <citation type="submission" date="2017-06" db="EMBL/GenBank/DDBJ databases">
        <authorList>
            <person name="Kim H.J."/>
            <person name="Triplett B.A."/>
        </authorList>
    </citation>
    <scope>NUCLEOTIDE SEQUENCE [LARGE SCALE GENOMIC DNA]</scope>
    <source>
        <strain evidence="3 4">DSM 13116</strain>
    </source>
</reference>
<dbReference type="PANTHER" id="PTHR43685">
    <property type="entry name" value="GLYCOSYLTRANSFERASE"/>
    <property type="match status" value="1"/>
</dbReference>
<dbReference type="AlphaFoldDB" id="A0A238Y6W1"/>
<organism evidence="3 4">
    <name type="scientific">Humidesulfovibrio mexicanus</name>
    <dbReference type="NCBI Taxonomy" id="147047"/>
    <lineage>
        <taxon>Bacteria</taxon>
        <taxon>Pseudomonadati</taxon>
        <taxon>Thermodesulfobacteriota</taxon>
        <taxon>Desulfovibrionia</taxon>
        <taxon>Desulfovibrionales</taxon>
        <taxon>Desulfovibrionaceae</taxon>
        <taxon>Humidesulfovibrio</taxon>
    </lineage>
</organism>
<dbReference type="Gene3D" id="3.90.550.10">
    <property type="entry name" value="Spore Coat Polysaccharide Biosynthesis Protein SpsA, Chain A"/>
    <property type="match status" value="1"/>
</dbReference>
<feature type="domain" description="Glycosyltransferase 2-like" evidence="2">
    <location>
        <begin position="12"/>
        <end position="133"/>
    </location>
</feature>
<dbReference type="InterPro" id="IPR029044">
    <property type="entry name" value="Nucleotide-diphossugar_trans"/>
</dbReference>
<dbReference type="PANTHER" id="PTHR43685:SF2">
    <property type="entry name" value="GLYCOSYLTRANSFERASE 2-LIKE DOMAIN-CONTAINING PROTEIN"/>
    <property type="match status" value="1"/>
</dbReference>
<evidence type="ECO:0000256" key="1">
    <source>
        <dbReference type="SAM" id="Coils"/>
    </source>
</evidence>
<proteinExistence type="predicted"/>
<keyword evidence="4" id="KW-1185">Reference proteome</keyword>
<name>A0A238Y6W1_9BACT</name>
<protein>
    <submittedName>
        <fullName evidence="3">Glycosyl transferase family 2</fullName>
    </submittedName>
</protein>
<feature type="coiled-coil region" evidence="1">
    <location>
        <begin position="335"/>
        <end position="418"/>
    </location>
</feature>
<dbReference type="InterPro" id="IPR050834">
    <property type="entry name" value="Glycosyltransf_2"/>
</dbReference>
<evidence type="ECO:0000259" key="2">
    <source>
        <dbReference type="Pfam" id="PF00535"/>
    </source>
</evidence>
<dbReference type="InterPro" id="IPR001173">
    <property type="entry name" value="Glyco_trans_2-like"/>
</dbReference>
<evidence type="ECO:0000313" key="4">
    <source>
        <dbReference type="Proteomes" id="UP000198324"/>
    </source>
</evidence>
<dbReference type="EMBL" id="FZOC01000001">
    <property type="protein sequence ID" value="SNR66692.1"/>
    <property type="molecule type" value="Genomic_DNA"/>
</dbReference>
<dbReference type="GO" id="GO:0016740">
    <property type="term" value="F:transferase activity"/>
    <property type="evidence" value="ECO:0007669"/>
    <property type="project" value="UniProtKB-KW"/>
</dbReference>
<dbReference type="OrthoDB" id="5291101at2"/>
<sequence length="420" mass="47393">MRSSLVAATVCIGLPAYNGAAHLRQALDALLGQTYRDFRVVVLDDGSSDGTYNQLLAYAAADPRILLHRNSKRAGLIQAWNTVAELAADPEPPRYFAWYSDHDWVAKDWLEQLVAALESDPGTVLAHAGTVHIGRDGRRIETPPPCLDTSASSPARALRQVTLETFGAGDAVYGLFRYQALREAGFLPQEIQPDTLLVSRVAQAGIVRHVGGARRFRRVFKMSGGHEKVVARQLRTLFADEAEPLSAPHISHAMFFFRALGVGSLPVGEEDAAGRVAHAVLYLKRMVAKYSEEIRRELEAMGQASAEEFCSGRALALVEAFLEDLTVLRLCQVKLEKLYERCASLHRKHERIREKYERLHEDYDNLHVQHDNVREKYENLRVKHNSLRAKHENLRVKHEKLRTKHDLLREKHESLRANHD</sequence>
<dbReference type="SUPFAM" id="SSF53448">
    <property type="entry name" value="Nucleotide-diphospho-sugar transferases"/>
    <property type="match status" value="1"/>
</dbReference>